<keyword evidence="8 17" id="KW-0347">Helicase</keyword>
<evidence type="ECO:0000256" key="3">
    <source>
        <dbReference type="ARBA" id="ARBA00009889"/>
    </source>
</evidence>
<evidence type="ECO:0000259" key="15">
    <source>
        <dbReference type="PROSITE" id="PS51192"/>
    </source>
</evidence>
<dbReference type="InterPro" id="IPR027417">
    <property type="entry name" value="P-loop_NTPase"/>
</dbReference>
<keyword evidence="5" id="KW-0547">Nucleotide-binding</keyword>
<keyword evidence="9" id="KW-0067">ATP-binding</keyword>
<feature type="compositionally biased region" description="Basic and acidic residues" evidence="14">
    <location>
        <begin position="991"/>
        <end position="1015"/>
    </location>
</feature>
<feature type="region of interest" description="Disordered" evidence="14">
    <location>
        <begin position="678"/>
        <end position="709"/>
    </location>
</feature>
<proteinExistence type="inferred from homology"/>
<dbReference type="GO" id="GO:0043138">
    <property type="term" value="F:3'-5' DNA helicase activity"/>
    <property type="evidence" value="ECO:0007669"/>
    <property type="project" value="InterPro"/>
</dbReference>
<protein>
    <recommendedName>
        <fullName evidence="13">ATP-dependent DNA helicase</fullName>
        <ecNumber evidence="13">3.6.4.12</ecNumber>
    </recommendedName>
</protein>
<dbReference type="InterPro" id="IPR014001">
    <property type="entry name" value="Helicase_ATP-bd"/>
</dbReference>
<dbReference type="InterPro" id="IPR039686">
    <property type="entry name" value="FANCM/Mph1-like_ID"/>
</dbReference>
<organism evidence="17 18">
    <name type="scientific">Orbilia ellipsospora</name>
    <dbReference type="NCBI Taxonomy" id="2528407"/>
    <lineage>
        <taxon>Eukaryota</taxon>
        <taxon>Fungi</taxon>
        <taxon>Dikarya</taxon>
        <taxon>Ascomycota</taxon>
        <taxon>Pezizomycotina</taxon>
        <taxon>Orbiliomycetes</taxon>
        <taxon>Orbiliales</taxon>
        <taxon>Orbiliaceae</taxon>
        <taxon>Orbilia</taxon>
    </lineage>
</organism>
<feature type="domain" description="Helicase C-terminal" evidence="16">
    <location>
        <begin position="498"/>
        <end position="662"/>
    </location>
</feature>
<dbReference type="InterPro" id="IPR044749">
    <property type="entry name" value="FANCM_DEXDc"/>
</dbReference>
<dbReference type="CDD" id="cd18801">
    <property type="entry name" value="SF2_C_FANCM_Hef"/>
    <property type="match status" value="1"/>
</dbReference>
<keyword evidence="11" id="KW-0539">Nucleus</keyword>
<dbReference type="PROSITE" id="PS51194">
    <property type="entry name" value="HELICASE_CTER"/>
    <property type="match status" value="1"/>
</dbReference>
<dbReference type="Gene3D" id="1.20.1320.20">
    <property type="entry name" value="hef helicase domain"/>
    <property type="match status" value="1"/>
</dbReference>
<dbReference type="InterPro" id="IPR006935">
    <property type="entry name" value="Helicase/UvrB_N"/>
</dbReference>
<dbReference type="EMBL" id="JAVHJO010000004">
    <property type="protein sequence ID" value="KAK6541150.1"/>
    <property type="molecule type" value="Genomic_DNA"/>
</dbReference>
<evidence type="ECO:0000256" key="13">
    <source>
        <dbReference type="RuleBase" id="RU367027"/>
    </source>
</evidence>
<evidence type="ECO:0000313" key="18">
    <source>
        <dbReference type="Proteomes" id="UP001365542"/>
    </source>
</evidence>
<dbReference type="GO" id="GO:0005634">
    <property type="term" value="C:nucleus"/>
    <property type="evidence" value="ECO:0007669"/>
    <property type="project" value="UniProtKB-SubCell"/>
</dbReference>
<evidence type="ECO:0000256" key="5">
    <source>
        <dbReference type="ARBA" id="ARBA00022741"/>
    </source>
</evidence>
<keyword evidence="7" id="KW-0378">Hydrolase</keyword>
<dbReference type="Pfam" id="PF00271">
    <property type="entry name" value="Helicase_C"/>
    <property type="match status" value="1"/>
</dbReference>
<gene>
    <name evidence="17" type="primary">MPH1</name>
    <name evidence="17" type="ORF">TWF694_008521</name>
</gene>
<keyword evidence="10" id="KW-0234">DNA repair</keyword>
<evidence type="ECO:0000256" key="6">
    <source>
        <dbReference type="ARBA" id="ARBA00022763"/>
    </source>
</evidence>
<dbReference type="GO" id="GO:0000400">
    <property type="term" value="F:four-way junction DNA binding"/>
    <property type="evidence" value="ECO:0007669"/>
    <property type="project" value="TreeGrafter"/>
</dbReference>
<dbReference type="EC" id="3.6.4.12" evidence="13"/>
<feature type="region of interest" description="Disordered" evidence="14">
    <location>
        <begin position="875"/>
        <end position="1026"/>
    </location>
</feature>
<evidence type="ECO:0000259" key="16">
    <source>
        <dbReference type="PROSITE" id="PS51194"/>
    </source>
</evidence>
<comment type="function">
    <text evidence="1 13">ATP-dependent DNA helicase involved in DNA damage repair by homologous recombination and in genome maintenance. Capable of unwinding D-loops. Plays a role in limiting crossover recombinants during mitotic DNA double-strand break (DSB) repair. Component of a FANCM-MHF complex which promotes gene conversion at blocked replication forks, probably by reversal of the stalled fork.</text>
</comment>
<evidence type="ECO:0000256" key="8">
    <source>
        <dbReference type="ARBA" id="ARBA00022806"/>
    </source>
</evidence>
<comment type="catalytic activity">
    <reaction evidence="12 13">
        <text>ATP + H2O = ADP + phosphate + H(+)</text>
        <dbReference type="Rhea" id="RHEA:13065"/>
        <dbReference type="ChEBI" id="CHEBI:15377"/>
        <dbReference type="ChEBI" id="CHEBI:15378"/>
        <dbReference type="ChEBI" id="CHEBI:30616"/>
        <dbReference type="ChEBI" id="CHEBI:43474"/>
        <dbReference type="ChEBI" id="CHEBI:456216"/>
        <dbReference type="EC" id="3.6.4.12"/>
    </reaction>
</comment>
<evidence type="ECO:0000256" key="1">
    <source>
        <dbReference type="ARBA" id="ARBA00003813"/>
    </source>
</evidence>
<dbReference type="GO" id="GO:0045003">
    <property type="term" value="P:double-strand break repair via synthesis-dependent strand annealing"/>
    <property type="evidence" value="ECO:0007669"/>
    <property type="project" value="TreeGrafter"/>
</dbReference>
<dbReference type="GO" id="GO:0009378">
    <property type="term" value="F:four-way junction helicase activity"/>
    <property type="evidence" value="ECO:0007669"/>
    <property type="project" value="TreeGrafter"/>
</dbReference>
<dbReference type="AlphaFoldDB" id="A0AAV9XGD6"/>
<feature type="compositionally biased region" description="Low complexity" evidence="14">
    <location>
        <begin position="949"/>
        <end position="959"/>
    </location>
</feature>
<dbReference type="InterPro" id="IPR001650">
    <property type="entry name" value="Helicase_C-like"/>
</dbReference>
<dbReference type="PANTHER" id="PTHR14025:SF20">
    <property type="entry name" value="FANCONI ANEMIA GROUP M PROTEIN"/>
    <property type="match status" value="1"/>
</dbReference>
<evidence type="ECO:0000256" key="11">
    <source>
        <dbReference type="ARBA" id="ARBA00023242"/>
    </source>
</evidence>
<evidence type="ECO:0000256" key="4">
    <source>
        <dbReference type="ARBA" id="ARBA00011390"/>
    </source>
</evidence>
<feature type="region of interest" description="Disordered" evidence="14">
    <location>
        <begin position="27"/>
        <end position="62"/>
    </location>
</feature>
<keyword evidence="18" id="KW-1185">Reference proteome</keyword>
<feature type="compositionally biased region" description="Basic residues" evidence="14">
    <location>
        <begin position="1016"/>
        <end position="1026"/>
    </location>
</feature>
<feature type="compositionally biased region" description="Basic residues" evidence="14">
    <location>
        <begin position="692"/>
        <end position="702"/>
    </location>
</feature>
<reference evidence="17 18" key="1">
    <citation type="submission" date="2019-10" db="EMBL/GenBank/DDBJ databases">
        <authorList>
            <person name="Palmer J.M."/>
        </authorList>
    </citation>
    <scope>NUCLEOTIDE SEQUENCE [LARGE SCALE GENOMIC DNA]</scope>
    <source>
        <strain evidence="17 18">TWF694</strain>
    </source>
</reference>
<dbReference type="GO" id="GO:0005524">
    <property type="term" value="F:ATP binding"/>
    <property type="evidence" value="ECO:0007669"/>
    <property type="project" value="UniProtKB-UniRule"/>
</dbReference>
<feature type="compositionally biased region" description="Low complexity" evidence="14">
    <location>
        <begin position="728"/>
        <end position="737"/>
    </location>
</feature>
<dbReference type="SMART" id="SM00487">
    <property type="entry name" value="DEXDc"/>
    <property type="match status" value="1"/>
</dbReference>
<dbReference type="FunFam" id="3.40.50.300:FF:000861">
    <property type="entry name" value="Fanconi anemia, complementation group M"/>
    <property type="match status" value="1"/>
</dbReference>
<name>A0AAV9XGD6_9PEZI</name>
<dbReference type="PROSITE" id="PS51192">
    <property type="entry name" value="HELICASE_ATP_BIND_1"/>
    <property type="match status" value="1"/>
</dbReference>
<feature type="compositionally biased region" description="Polar residues" evidence="14">
    <location>
        <begin position="27"/>
        <end position="38"/>
    </location>
</feature>
<comment type="caution">
    <text evidence="17">The sequence shown here is derived from an EMBL/GenBank/DDBJ whole genome shotgun (WGS) entry which is preliminary data.</text>
</comment>
<feature type="region of interest" description="Disordered" evidence="14">
    <location>
        <begin position="728"/>
        <end position="749"/>
    </location>
</feature>
<comment type="similarity">
    <text evidence="3 13">Belongs to the DEAD box helicase family. DEAH subfamily. FANCM sub-subfamily.</text>
</comment>
<evidence type="ECO:0000256" key="7">
    <source>
        <dbReference type="ARBA" id="ARBA00022801"/>
    </source>
</evidence>
<dbReference type="PANTHER" id="PTHR14025">
    <property type="entry name" value="FANCONI ANEMIA GROUP M FANCM FAMILY MEMBER"/>
    <property type="match status" value="1"/>
</dbReference>
<evidence type="ECO:0000256" key="9">
    <source>
        <dbReference type="ARBA" id="ARBA00022840"/>
    </source>
</evidence>
<dbReference type="Gene3D" id="3.40.50.300">
    <property type="entry name" value="P-loop containing nucleotide triphosphate hydrolases"/>
    <property type="match status" value="2"/>
</dbReference>
<dbReference type="GO" id="GO:0016787">
    <property type="term" value="F:hydrolase activity"/>
    <property type="evidence" value="ECO:0007669"/>
    <property type="project" value="UniProtKB-KW"/>
</dbReference>
<feature type="domain" description="Helicase ATP-binding" evidence="15">
    <location>
        <begin position="154"/>
        <end position="322"/>
    </location>
</feature>
<evidence type="ECO:0000256" key="14">
    <source>
        <dbReference type="SAM" id="MobiDB-lite"/>
    </source>
</evidence>
<dbReference type="CDD" id="cd18033">
    <property type="entry name" value="DEXDc_FANCM"/>
    <property type="match status" value="1"/>
</dbReference>
<dbReference type="GO" id="GO:0036297">
    <property type="term" value="P:interstrand cross-link repair"/>
    <property type="evidence" value="ECO:0007669"/>
    <property type="project" value="TreeGrafter"/>
</dbReference>
<dbReference type="SMART" id="SM00490">
    <property type="entry name" value="HELICc"/>
    <property type="match status" value="1"/>
</dbReference>
<sequence length="1026" mass="115464">MSFQDDEDYGDDDLDEELLIAATQQFENANKQQRTPANKQRFPVNPVNKLPTPRTTGTEEDYGDLLDGVFSSDIIDEEHDIRPVAAANKTPANLRQRTLFGDVVGDEEAAETTNRGWRLVNHNEAPTHHKIDREAAKTWIYPTNVSHRDYQFNITKRALFTNVLVALPTGLGKTFIAATVMYNWYRWAPESQIIFMAPTKPLVAQQVDACHKIVGIPKRETCLLTGHVSPGHRADYWNEKRVFFLTPQTLETDLTSGRCDPKKIVLIVVDEAHRATGEYAYCKVIRHIRRFNNSFRVMALTATPGSKVESVQAVITSLGVARTEIRTEESLDIRQYIHQREIQLEKFPLTDEINMIRDLFSKALKPMLKKLNDMKVCYITDPANLTAFALTEARKKYFVSPAARAAPPALKGSILSTFATLSSLAYGYELLLYHGIKPFFDYIKEFQNERTSKSGGGGKAISAFFQDKQFLSMMNRCRALINEEEFLGHPKLDYLCGTILRHFTEATERGESDTKVMVFSNYRKSGEEILRVLKRHEPIIKPRIFVGQSSGTTGEGMSQKAQQETVERFKKGEFNVLIATSIGEEGLDIGEVDFIVCFDASASPIRMLQRMGRTGRKRAGGVVVLVTEGKEEAKWERAQDNYRWMQNAISQGNTFTYDKDVSPRILPNDVETECIKKEIEITPESGETSPPNKRKGKKKAPPKRWFMPDGVETGFTTAAALGGFDTTAKPTAASKTPNVKKSKQTKKKAEIEEIKLPSDDENHFEMLDDFEEEAFPEPIPEASYTLTEKQERELKRNYQSVYGDHDEVIAAPQTDAYPEAQRKLQPTRLVGHSRTTKSMVSLLQKMQNMDHVLENLRDNFDIDDIPASGPEEIAIPKEETPMPTPSPSPETFFAPSQLPQASMSNLKPFKPPSKVFGKTKIISRSSSGVNKSQKSNRDGPNNNNDSITVVSSPSRYVSSPPMPPTKLTSDKYGLSSDDDDMPSLSQLLKEQTVKTKPLKENLPSKKRKSDVEATRQAKKVHSKRIP</sequence>
<dbReference type="SUPFAM" id="SSF52540">
    <property type="entry name" value="P-loop containing nucleoside triphosphate hydrolases"/>
    <property type="match status" value="1"/>
</dbReference>
<keyword evidence="6" id="KW-0227">DNA damage</keyword>
<evidence type="ECO:0000256" key="2">
    <source>
        <dbReference type="ARBA" id="ARBA00004123"/>
    </source>
</evidence>
<evidence type="ECO:0000256" key="12">
    <source>
        <dbReference type="ARBA" id="ARBA00047995"/>
    </source>
</evidence>
<evidence type="ECO:0000313" key="17">
    <source>
        <dbReference type="EMBL" id="KAK6541150.1"/>
    </source>
</evidence>
<dbReference type="CDD" id="cd12091">
    <property type="entry name" value="FANCM_ID"/>
    <property type="match status" value="1"/>
</dbReference>
<dbReference type="Pfam" id="PF04851">
    <property type="entry name" value="ResIII"/>
    <property type="match status" value="1"/>
</dbReference>
<feature type="compositionally biased region" description="Polar residues" evidence="14">
    <location>
        <begin position="922"/>
        <end position="948"/>
    </location>
</feature>
<evidence type="ECO:0000256" key="10">
    <source>
        <dbReference type="ARBA" id="ARBA00023204"/>
    </source>
</evidence>
<comment type="subunit">
    <text evidence="4 13">Interacts with the MHF histone-fold complex to form the FANCM-MHF complex.</text>
</comment>
<accession>A0AAV9XGD6</accession>
<dbReference type="Proteomes" id="UP001365542">
    <property type="component" value="Unassembled WGS sequence"/>
</dbReference>
<comment type="subcellular location">
    <subcellularLocation>
        <location evidence="2 13">Nucleus</location>
    </subcellularLocation>
</comment>